<feature type="compositionally biased region" description="Polar residues" evidence="1">
    <location>
        <begin position="198"/>
        <end position="217"/>
    </location>
</feature>
<evidence type="ECO:0000256" key="1">
    <source>
        <dbReference type="SAM" id="MobiDB-lite"/>
    </source>
</evidence>
<dbReference type="Proteomes" id="UP000193411">
    <property type="component" value="Unassembled WGS sequence"/>
</dbReference>
<dbReference type="AlphaFoldDB" id="A0A1Y2HYM1"/>
<dbReference type="EMBL" id="MCFL01000004">
    <property type="protein sequence ID" value="ORZ39725.1"/>
    <property type="molecule type" value="Genomic_DNA"/>
</dbReference>
<accession>A0A1Y2HYM1</accession>
<proteinExistence type="predicted"/>
<keyword evidence="3" id="KW-1185">Reference proteome</keyword>
<feature type="region of interest" description="Disordered" evidence="1">
    <location>
        <begin position="198"/>
        <end position="236"/>
    </location>
</feature>
<organism evidence="2 3">
    <name type="scientific">Catenaria anguillulae PL171</name>
    <dbReference type="NCBI Taxonomy" id="765915"/>
    <lineage>
        <taxon>Eukaryota</taxon>
        <taxon>Fungi</taxon>
        <taxon>Fungi incertae sedis</taxon>
        <taxon>Blastocladiomycota</taxon>
        <taxon>Blastocladiomycetes</taxon>
        <taxon>Blastocladiales</taxon>
        <taxon>Catenariaceae</taxon>
        <taxon>Catenaria</taxon>
    </lineage>
</organism>
<evidence type="ECO:0000313" key="2">
    <source>
        <dbReference type="EMBL" id="ORZ39725.1"/>
    </source>
</evidence>
<protein>
    <submittedName>
        <fullName evidence="2">Uncharacterized protein</fullName>
    </submittedName>
</protein>
<feature type="region of interest" description="Disordered" evidence="1">
    <location>
        <begin position="1"/>
        <end position="69"/>
    </location>
</feature>
<sequence>MVHGRSAASCFDPSPHGTVPKETWRETCRETRWRQRHTPKRRLPQRMTSLSAATMKPSASQPSPFAPPSMRPQDHLHLTIGQYLNQDLVHAHQENLRKTIQAYHGEENVDHSDHLPDDDSGLFRRLEFPEEHVRYCDMEPLTLEVAEAGLFEDYPEDVEAALCSLSLDPKDLLAQIAMHATEPVMSPPSESQTVGVEQMQQPGGSGLGINTTSTTRPASAKRPASTVPDPLKRHRPAVPSTDSKLILYTNLYRLLDIRSVVLAENAKLKFDSDPVYALLRLALESLDGLQLVALHELLVGIVLLSRLAS</sequence>
<feature type="compositionally biased region" description="Basic and acidic residues" evidence="1">
    <location>
        <begin position="22"/>
        <end position="33"/>
    </location>
</feature>
<comment type="caution">
    <text evidence="2">The sequence shown here is derived from an EMBL/GenBank/DDBJ whole genome shotgun (WGS) entry which is preliminary data.</text>
</comment>
<gene>
    <name evidence="2" type="ORF">BCR44DRAFT_224037</name>
</gene>
<feature type="compositionally biased region" description="Basic residues" evidence="1">
    <location>
        <begin position="34"/>
        <end position="44"/>
    </location>
</feature>
<reference evidence="2 3" key="1">
    <citation type="submission" date="2016-07" db="EMBL/GenBank/DDBJ databases">
        <title>Pervasive Adenine N6-methylation of Active Genes in Fungi.</title>
        <authorList>
            <consortium name="DOE Joint Genome Institute"/>
            <person name="Mondo S.J."/>
            <person name="Dannebaum R.O."/>
            <person name="Kuo R.C."/>
            <person name="Labutti K."/>
            <person name="Haridas S."/>
            <person name="Kuo A."/>
            <person name="Salamov A."/>
            <person name="Ahrendt S.R."/>
            <person name="Lipzen A."/>
            <person name="Sullivan W."/>
            <person name="Andreopoulos W.B."/>
            <person name="Clum A."/>
            <person name="Lindquist E."/>
            <person name="Daum C."/>
            <person name="Ramamoorthy G.K."/>
            <person name="Gryganskyi A."/>
            <person name="Culley D."/>
            <person name="Magnuson J.K."/>
            <person name="James T.Y."/>
            <person name="O'Malley M.A."/>
            <person name="Stajich J.E."/>
            <person name="Spatafora J.W."/>
            <person name="Visel A."/>
            <person name="Grigoriev I.V."/>
        </authorList>
    </citation>
    <scope>NUCLEOTIDE SEQUENCE [LARGE SCALE GENOMIC DNA]</scope>
    <source>
        <strain evidence="2 3">PL171</strain>
    </source>
</reference>
<name>A0A1Y2HYM1_9FUNG</name>
<evidence type="ECO:0000313" key="3">
    <source>
        <dbReference type="Proteomes" id="UP000193411"/>
    </source>
</evidence>